<dbReference type="PANTHER" id="PTHR22911">
    <property type="entry name" value="ACYL-MALONYL CONDENSING ENZYME-RELATED"/>
    <property type="match status" value="1"/>
</dbReference>
<keyword evidence="1" id="KW-0472">Membrane</keyword>
<dbReference type="Gene3D" id="1.10.3730.20">
    <property type="match status" value="2"/>
</dbReference>
<dbReference type="GO" id="GO:0016020">
    <property type="term" value="C:membrane"/>
    <property type="evidence" value="ECO:0007669"/>
    <property type="project" value="InterPro"/>
</dbReference>
<feature type="domain" description="EamA" evidence="2">
    <location>
        <begin position="2"/>
        <end position="143"/>
    </location>
</feature>
<dbReference type="InterPro" id="IPR037185">
    <property type="entry name" value="EmrE-like"/>
</dbReference>
<dbReference type="RefSeq" id="WP_200280633.1">
    <property type="nucleotide sequence ID" value="NZ_JAENII010000010.1"/>
</dbReference>
<dbReference type="InterPro" id="IPR000620">
    <property type="entry name" value="EamA_dom"/>
</dbReference>
<evidence type="ECO:0000259" key="2">
    <source>
        <dbReference type="Pfam" id="PF00892"/>
    </source>
</evidence>
<evidence type="ECO:0000256" key="1">
    <source>
        <dbReference type="SAM" id="Phobius"/>
    </source>
</evidence>
<evidence type="ECO:0000313" key="3">
    <source>
        <dbReference type="EMBL" id="MBK1828038.1"/>
    </source>
</evidence>
<dbReference type="PANTHER" id="PTHR22911:SF137">
    <property type="entry name" value="SOLUTE CARRIER FAMILY 35 MEMBER G2-RELATED"/>
    <property type="match status" value="1"/>
</dbReference>
<evidence type="ECO:0000313" key="4">
    <source>
        <dbReference type="Proteomes" id="UP000658278"/>
    </source>
</evidence>
<dbReference type="EMBL" id="JAENII010000010">
    <property type="protein sequence ID" value="MBK1828038.1"/>
    <property type="molecule type" value="Genomic_DNA"/>
</dbReference>
<feature type="transmembrane region" description="Helical" evidence="1">
    <location>
        <begin position="278"/>
        <end position="295"/>
    </location>
</feature>
<reference evidence="3" key="1">
    <citation type="submission" date="2021-01" db="EMBL/GenBank/DDBJ databases">
        <title>Modified the classification status of verrucomicrobia.</title>
        <authorList>
            <person name="Feng X."/>
        </authorList>
    </citation>
    <scope>NUCLEOTIDE SEQUENCE</scope>
    <source>
        <strain evidence="3">KCTC 22201</strain>
    </source>
</reference>
<sequence>MSWLLLSIASAVLLGLYDYFKKLALKKNDVVPVLAGSVFASSLVWLPFAIWSAVSPDSLPHEFFDVGRLTAREHLLLWAKAALVGASWVCGYCGIKRLPLSIAAPIRATGPLWTIALAVLVFAESPTARQWLGISIILTSFFAFSLVGRREGIRFHRDKGVFLMIGATVLGAVSALYDKFLIQSAGIPPSAVQAWFTMDMAVLLLPAVWWWMRKSGHRSFCWHWSVPVIGLSLLAADILYFIAISQPDALISLISPVRRTSVVVSFLLGIIIFRERQGWSKAVCVVGIVTGVLLLS</sequence>
<feature type="transmembrane region" description="Helical" evidence="1">
    <location>
        <begin position="129"/>
        <end position="148"/>
    </location>
</feature>
<feature type="transmembrane region" description="Helical" evidence="1">
    <location>
        <begin position="160"/>
        <end position="177"/>
    </location>
</feature>
<dbReference type="SUPFAM" id="SSF103481">
    <property type="entry name" value="Multidrug resistance efflux transporter EmrE"/>
    <property type="match status" value="2"/>
</dbReference>
<keyword evidence="4" id="KW-1185">Reference proteome</keyword>
<protein>
    <submittedName>
        <fullName evidence="3">EamA family transporter</fullName>
    </submittedName>
</protein>
<feature type="domain" description="EamA" evidence="2">
    <location>
        <begin position="159"/>
        <end position="296"/>
    </location>
</feature>
<feature type="transmembrane region" description="Helical" evidence="1">
    <location>
        <begin position="74"/>
        <end position="95"/>
    </location>
</feature>
<organism evidence="3 4">
    <name type="scientific">Haloferula rosea</name>
    <dbReference type="NCBI Taxonomy" id="490093"/>
    <lineage>
        <taxon>Bacteria</taxon>
        <taxon>Pseudomonadati</taxon>
        <taxon>Verrucomicrobiota</taxon>
        <taxon>Verrucomicrobiia</taxon>
        <taxon>Verrucomicrobiales</taxon>
        <taxon>Verrucomicrobiaceae</taxon>
        <taxon>Haloferula</taxon>
    </lineage>
</organism>
<feature type="transmembrane region" description="Helical" evidence="1">
    <location>
        <begin position="102"/>
        <end position="123"/>
    </location>
</feature>
<name>A0A934RCA8_9BACT</name>
<feature type="transmembrane region" description="Helical" evidence="1">
    <location>
        <begin position="224"/>
        <end position="243"/>
    </location>
</feature>
<feature type="transmembrane region" description="Helical" evidence="1">
    <location>
        <begin position="30"/>
        <end position="54"/>
    </location>
</feature>
<dbReference type="Proteomes" id="UP000658278">
    <property type="component" value="Unassembled WGS sequence"/>
</dbReference>
<accession>A0A934RCA8</accession>
<dbReference type="Pfam" id="PF00892">
    <property type="entry name" value="EamA"/>
    <property type="match status" value="2"/>
</dbReference>
<dbReference type="AlphaFoldDB" id="A0A934RCA8"/>
<keyword evidence="1" id="KW-1133">Transmembrane helix</keyword>
<feature type="transmembrane region" description="Helical" evidence="1">
    <location>
        <begin position="192"/>
        <end position="212"/>
    </location>
</feature>
<gene>
    <name evidence="3" type="ORF">JIN81_13485</name>
</gene>
<feature type="transmembrane region" description="Helical" evidence="1">
    <location>
        <begin position="249"/>
        <end position="271"/>
    </location>
</feature>
<keyword evidence="1" id="KW-0812">Transmembrane</keyword>
<proteinExistence type="predicted"/>
<comment type="caution">
    <text evidence="3">The sequence shown here is derived from an EMBL/GenBank/DDBJ whole genome shotgun (WGS) entry which is preliminary data.</text>
</comment>